<comment type="catalytic activity">
    <reaction evidence="11">
        <text>L-glutamine + H2O = L-glutamate + NH4(+)</text>
        <dbReference type="Rhea" id="RHEA:15889"/>
        <dbReference type="ChEBI" id="CHEBI:15377"/>
        <dbReference type="ChEBI" id="CHEBI:28938"/>
        <dbReference type="ChEBI" id="CHEBI:29985"/>
        <dbReference type="ChEBI" id="CHEBI:58359"/>
    </reaction>
</comment>
<dbReference type="CDD" id="cd01746">
    <property type="entry name" value="GATase1_CTP_Synthase"/>
    <property type="match status" value="1"/>
</dbReference>
<name>A0A654LYQ2_9ARCH</name>
<dbReference type="GeneID" id="60422412"/>
<organism evidence="14 15">
    <name type="scientific">Candidatus Nitrosocosmicus oleophilus</name>
    <dbReference type="NCBI Taxonomy" id="1353260"/>
    <lineage>
        <taxon>Archaea</taxon>
        <taxon>Nitrososphaerota</taxon>
        <taxon>Nitrososphaeria</taxon>
        <taxon>Nitrososphaerales</taxon>
        <taxon>Nitrososphaeraceae</taxon>
        <taxon>Candidatus Nitrosocosmicus</taxon>
    </lineage>
</organism>
<keyword evidence="3 11" id="KW-0436">Ligase</keyword>
<dbReference type="RefSeq" id="WP_196815888.1">
    <property type="nucleotide sequence ID" value="NZ_CP012850.1"/>
</dbReference>
<feature type="binding site" evidence="11">
    <location>
        <position position="227"/>
    </location>
    <ligand>
        <name>CTP</name>
        <dbReference type="ChEBI" id="CHEBI:37563"/>
        <note>allosteric inhibitor</note>
    </ligand>
</feature>
<feature type="binding site" evidence="11">
    <location>
        <position position="245"/>
    </location>
    <ligand>
        <name>ATP</name>
        <dbReference type="ChEBI" id="CHEBI:30616"/>
    </ligand>
</feature>
<keyword evidence="6 11" id="KW-0067">ATP-binding</keyword>
<feature type="binding site" evidence="11">
    <location>
        <position position="227"/>
    </location>
    <ligand>
        <name>UTP</name>
        <dbReference type="ChEBI" id="CHEBI:46398"/>
    </ligand>
</feature>
<comment type="catalytic activity">
    <reaction evidence="10 11">
        <text>UTP + L-glutamine + ATP + H2O = CTP + L-glutamate + ADP + phosphate + 2 H(+)</text>
        <dbReference type="Rhea" id="RHEA:26426"/>
        <dbReference type="ChEBI" id="CHEBI:15377"/>
        <dbReference type="ChEBI" id="CHEBI:15378"/>
        <dbReference type="ChEBI" id="CHEBI:29985"/>
        <dbReference type="ChEBI" id="CHEBI:30616"/>
        <dbReference type="ChEBI" id="CHEBI:37563"/>
        <dbReference type="ChEBI" id="CHEBI:43474"/>
        <dbReference type="ChEBI" id="CHEBI:46398"/>
        <dbReference type="ChEBI" id="CHEBI:58359"/>
        <dbReference type="ChEBI" id="CHEBI:456216"/>
        <dbReference type="EC" id="6.3.4.2"/>
    </reaction>
</comment>
<feature type="binding site" evidence="11">
    <location>
        <position position="74"/>
    </location>
    <ligand>
        <name>Mg(2+)</name>
        <dbReference type="ChEBI" id="CHEBI:18420"/>
    </ligand>
</feature>
<dbReference type="EMBL" id="CP012850">
    <property type="protein sequence ID" value="ALI36664.1"/>
    <property type="molecule type" value="Genomic_DNA"/>
</dbReference>
<dbReference type="Proteomes" id="UP000058925">
    <property type="component" value="Chromosome"/>
</dbReference>
<dbReference type="SUPFAM" id="SSF52317">
    <property type="entry name" value="Class I glutamine amidotransferase-like"/>
    <property type="match status" value="1"/>
</dbReference>
<dbReference type="InterPro" id="IPR029062">
    <property type="entry name" value="Class_I_gatase-like"/>
</dbReference>
<feature type="binding site" evidence="11">
    <location>
        <position position="418"/>
    </location>
    <ligand>
        <name>L-glutamine</name>
        <dbReference type="ChEBI" id="CHEBI:58359"/>
    </ligand>
</feature>
<dbReference type="Gene3D" id="3.40.50.300">
    <property type="entry name" value="P-loop containing nucleotide triphosphate hydrolases"/>
    <property type="match status" value="1"/>
</dbReference>
<dbReference type="Pfam" id="PF00117">
    <property type="entry name" value="GATase"/>
    <property type="match status" value="1"/>
</dbReference>
<comment type="catalytic activity">
    <reaction evidence="11">
        <text>UTP + NH4(+) + ATP = CTP + ADP + phosphate + 2 H(+)</text>
        <dbReference type="Rhea" id="RHEA:16597"/>
        <dbReference type="ChEBI" id="CHEBI:15378"/>
        <dbReference type="ChEBI" id="CHEBI:28938"/>
        <dbReference type="ChEBI" id="CHEBI:30616"/>
        <dbReference type="ChEBI" id="CHEBI:37563"/>
        <dbReference type="ChEBI" id="CHEBI:43474"/>
        <dbReference type="ChEBI" id="CHEBI:46398"/>
        <dbReference type="ChEBI" id="CHEBI:456216"/>
    </reaction>
</comment>
<evidence type="ECO:0000256" key="2">
    <source>
        <dbReference type="ARBA" id="ARBA00007533"/>
    </source>
</evidence>
<feature type="binding site" evidence="11">
    <location>
        <position position="16"/>
    </location>
    <ligand>
        <name>CTP</name>
        <dbReference type="ChEBI" id="CHEBI:37563"/>
        <note>allosteric inhibitor</note>
    </ligand>
</feature>
<proteinExistence type="inferred from homology"/>
<dbReference type="GO" id="GO:0005524">
    <property type="term" value="F:ATP binding"/>
    <property type="evidence" value="ECO:0007669"/>
    <property type="project" value="UniProtKB-KW"/>
</dbReference>
<dbReference type="GO" id="GO:0042802">
    <property type="term" value="F:identical protein binding"/>
    <property type="evidence" value="ECO:0007669"/>
    <property type="project" value="TreeGrafter"/>
</dbReference>
<feature type="active site" description="Nucleophile; for glutamine hydrolysis" evidence="11">
    <location>
        <position position="394"/>
    </location>
</feature>
<feature type="binding site" evidence="11">
    <location>
        <begin position="191"/>
        <end position="196"/>
    </location>
    <ligand>
        <name>UTP</name>
        <dbReference type="ChEBI" id="CHEBI:46398"/>
    </ligand>
</feature>
<dbReference type="InterPro" id="IPR004468">
    <property type="entry name" value="CTP_synthase"/>
</dbReference>
<keyword evidence="9 11" id="KW-0665">Pyrimidine biosynthesis</keyword>
<dbReference type="CDD" id="cd03113">
    <property type="entry name" value="CTPS_N"/>
    <property type="match status" value="1"/>
</dbReference>
<keyword evidence="5 11" id="KW-0547">Nucleotide-binding</keyword>
<dbReference type="GO" id="GO:0046872">
    <property type="term" value="F:metal ion binding"/>
    <property type="evidence" value="ECO:0007669"/>
    <property type="project" value="UniProtKB-KW"/>
</dbReference>
<feature type="binding site" evidence="11">
    <location>
        <begin position="17"/>
        <end position="22"/>
    </location>
    <ligand>
        <name>ATP</name>
        <dbReference type="ChEBI" id="CHEBI:30616"/>
    </ligand>
</feature>
<evidence type="ECO:0000256" key="6">
    <source>
        <dbReference type="ARBA" id="ARBA00022840"/>
    </source>
</evidence>
<comment type="miscellaneous">
    <text evidence="11">CTPSs have evolved a hybrid strategy for distinguishing between UTP and CTP. The overlapping regions of the product feedback inhibitory and substrate sites recognize a common feature in both compounds, the triphosphate moiety. To differentiate isosteric substrate and product pyrimidine rings, an additional pocket far from the expected kinase/ligase catalytic site, specifically recognizes the cytosine and ribose portions of the product inhibitor.</text>
</comment>
<dbReference type="Gene3D" id="3.40.50.880">
    <property type="match status" value="1"/>
</dbReference>
<keyword evidence="15" id="KW-1185">Reference proteome</keyword>
<dbReference type="FunFam" id="3.40.50.880:FF:000002">
    <property type="entry name" value="CTP synthase"/>
    <property type="match status" value="1"/>
</dbReference>
<evidence type="ECO:0000256" key="4">
    <source>
        <dbReference type="ARBA" id="ARBA00022723"/>
    </source>
</evidence>
<evidence type="ECO:0000259" key="12">
    <source>
        <dbReference type="Pfam" id="PF00117"/>
    </source>
</evidence>
<comment type="activity regulation">
    <text evidence="11">Allosterically activated by GTP, when glutamine is the substrate; GTP has no effect on the reaction when ammonia is the substrate. The allosteric effector GTP functions by stabilizing the protein conformation that binds the tetrahedral intermediate(s) formed during glutamine hydrolysis. Inhibited by the product CTP, via allosteric rather than competitive inhibition.</text>
</comment>
<evidence type="ECO:0000256" key="9">
    <source>
        <dbReference type="ARBA" id="ARBA00022975"/>
    </source>
</evidence>
<feature type="binding site" evidence="11">
    <location>
        <begin position="151"/>
        <end position="153"/>
    </location>
    <ligand>
        <name>CTP</name>
        <dbReference type="ChEBI" id="CHEBI:37563"/>
        <note>allosteric inhibitor</note>
    </ligand>
</feature>
<dbReference type="KEGG" id="taa:NMY3_02471"/>
<evidence type="ECO:0000256" key="7">
    <source>
        <dbReference type="ARBA" id="ARBA00022842"/>
    </source>
</evidence>
<evidence type="ECO:0000256" key="10">
    <source>
        <dbReference type="ARBA" id="ARBA00047781"/>
    </source>
</evidence>
<evidence type="ECO:0000313" key="14">
    <source>
        <dbReference type="EMBL" id="ALI36664.1"/>
    </source>
</evidence>
<feature type="active site" evidence="11">
    <location>
        <position position="520"/>
    </location>
</feature>
<gene>
    <name evidence="11 14" type="primary">pyrG</name>
    <name evidence="14" type="ORF">NMY3_02471</name>
</gene>
<dbReference type="PROSITE" id="PS51273">
    <property type="entry name" value="GATASE_TYPE_1"/>
    <property type="match status" value="1"/>
</dbReference>
<feature type="binding site" evidence="11">
    <location>
        <position position="367"/>
    </location>
    <ligand>
        <name>L-glutamine</name>
        <dbReference type="ChEBI" id="CHEBI:58359"/>
    </ligand>
</feature>
<evidence type="ECO:0000256" key="8">
    <source>
        <dbReference type="ARBA" id="ARBA00022962"/>
    </source>
</evidence>
<dbReference type="InterPro" id="IPR027417">
    <property type="entry name" value="P-loop_NTPase"/>
</dbReference>
<feature type="binding site" evidence="11">
    <location>
        <position position="475"/>
    </location>
    <ligand>
        <name>L-glutamine</name>
        <dbReference type="ChEBI" id="CHEBI:58359"/>
    </ligand>
</feature>
<comment type="subunit">
    <text evidence="11">Homotetramer.</text>
</comment>
<evidence type="ECO:0000256" key="11">
    <source>
        <dbReference type="HAMAP-Rule" id="MF_01227"/>
    </source>
</evidence>
<feature type="domain" description="CTP synthase N-terminal" evidence="13">
    <location>
        <begin position="6"/>
        <end position="270"/>
    </location>
</feature>
<reference evidence="15" key="1">
    <citation type="submission" date="2015-10" db="EMBL/GenBank/DDBJ databases">
        <title>Niche specialization of a soil ammonia-oxidizing archaeon, Candidatus Nitrosocosmicus oleophilus.</title>
        <authorList>
            <person name="Jung M.-Y."/>
            <person name="Rhee S.-K."/>
        </authorList>
    </citation>
    <scope>NUCLEOTIDE SEQUENCE [LARGE SCALE GENOMIC DNA]</scope>
    <source>
        <strain evidence="15">MY3</strain>
    </source>
</reference>
<keyword evidence="8 11" id="KW-0315">Glutamine amidotransferase</keyword>
<comment type="pathway">
    <text evidence="1 11">Pyrimidine metabolism; CTP biosynthesis via de novo pathway; CTP from UDP: step 2/2.</text>
</comment>
<dbReference type="AlphaFoldDB" id="A0A654LYQ2"/>
<dbReference type="SUPFAM" id="SSF52540">
    <property type="entry name" value="P-loop containing nucleoside triphosphate hydrolases"/>
    <property type="match status" value="1"/>
</dbReference>
<feature type="binding site" evidence="11">
    <location>
        <position position="144"/>
    </location>
    <ligand>
        <name>Mg(2+)</name>
        <dbReference type="ChEBI" id="CHEBI:18420"/>
    </ligand>
</feature>
<comment type="function">
    <text evidence="11">Catalyzes the ATP-dependent amination of UTP to CTP with either L-glutamine or ammonia as the source of nitrogen. Regulates intracellular CTP levels through interactions with the four ribonucleotide triphosphates.</text>
</comment>
<evidence type="ECO:0000256" key="5">
    <source>
        <dbReference type="ARBA" id="ARBA00022741"/>
    </source>
</evidence>
<feature type="binding site" evidence="11">
    <location>
        <begin position="395"/>
        <end position="398"/>
    </location>
    <ligand>
        <name>L-glutamine</name>
        <dbReference type="ChEBI" id="CHEBI:58359"/>
    </ligand>
</feature>
<dbReference type="GO" id="GO:0019856">
    <property type="term" value="P:pyrimidine nucleobase biosynthetic process"/>
    <property type="evidence" value="ECO:0007669"/>
    <property type="project" value="TreeGrafter"/>
</dbReference>
<dbReference type="InterPro" id="IPR017456">
    <property type="entry name" value="CTP_synthase_N"/>
</dbReference>
<accession>A0A654LYQ2</accession>
<dbReference type="GO" id="GO:0044210">
    <property type="term" value="P:'de novo' CTP biosynthetic process"/>
    <property type="evidence" value="ECO:0007669"/>
    <property type="project" value="UniProtKB-UniRule"/>
</dbReference>
<dbReference type="FunFam" id="3.40.50.300:FF:000009">
    <property type="entry name" value="CTP synthase"/>
    <property type="match status" value="1"/>
</dbReference>
<dbReference type="NCBIfam" id="NF003792">
    <property type="entry name" value="PRK05380.1"/>
    <property type="match status" value="1"/>
</dbReference>
<sequence length="552" mass="61563">MTNTPKFIFVTGGVMSGLGKGIVASSIAKLLQLCGLKVTCIKIDPYLNYDAGTMNPLTHGEVFVTDDGGECDMDIGNYERFLNTSLKSSHNLTAGRIFSNVIGLEREGKYLGQCVQIIPHITDEIKKQLRKISLEENLEIMVVECGGTVGDIESLPFLEALRQMELEDGYTNTFFVHVTLAPVLDAVGEQKTKPTQHSVQELRRIGIQPDLLAVRCRTPLTRETIRKISLFASIPTECVMSSHDAPSIYSVPKILFDQGITKVISKSLNLDLTPRILKWNKIASSFLKFDGSVKIAIIGKYVDLKDSYVSVSQAVLHSGAKFSKEIIIDWIDSERLEFSGSNKSGIYDNPKLLECLRKFDGILVPGGFGSRGSEGIINSCNFARVNDIPFLGICFGFQLAIVEYARNVCKLADANSTEINSKTNNPVVLYMPEQKQIKTMGGTMRLGLHNIQIKPGSIASKIYRKHVVQKRHRHRYEFNQEYRDLIESNGMRFTGSSDAGKRIEILEIPGHKFFLGIQYHGEFHSRPGFPEPAFENFIKAAVENKKVTRKLT</sequence>
<dbReference type="UniPathway" id="UPA00159">
    <property type="reaction ID" value="UER00277"/>
</dbReference>
<evidence type="ECO:0000256" key="3">
    <source>
        <dbReference type="ARBA" id="ARBA00022598"/>
    </source>
</evidence>
<keyword evidence="4 11" id="KW-0479">Metal-binding</keyword>
<feature type="binding site" evidence="11">
    <location>
        <begin position="191"/>
        <end position="196"/>
    </location>
    <ligand>
        <name>CTP</name>
        <dbReference type="ChEBI" id="CHEBI:37563"/>
        <note>allosteric inhibitor</note>
    </ligand>
</feature>
<feature type="active site" evidence="11">
    <location>
        <position position="522"/>
    </location>
</feature>
<dbReference type="EC" id="6.3.4.2" evidence="11"/>
<feature type="domain" description="Glutamine amidotransferase" evidence="12">
    <location>
        <begin position="304"/>
        <end position="539"/>
    </location>
</feature>
<dbReference type="NCBIfam" id="TIGR00337">
    <property type="entry name" value="PyrG"/>
    <property type="match status" value="1"/>
</dbReference>
<comment type="caution">
    <text evidence="11">Lacks conserved residue(s) required for the propagation of feature annotation.</text>
</comment>
<evidence type="ECO:0000256" key="1">
    <source>
        <dbReference type="ARBA" id="ARBA00005171"/>
    </source>
</evidence>
<feature type="binding site" evidence="11">
    <location>
        <position position="16"/>
    </location>
    <ligand>
        <name>UTP</name>
        <dbReference type="ChEBI" id="CHEBI:46398"/>
    </ligand>
</feature>
<protein>
    <recommendedName>
        <fullName evidence="11">CTP synthase</fullName>
        <ecNumber evidence="11">6.3.4.2</ecNumber>
    </recommendedName>
    <alternativeName>
        <fullName evidence="11">Cytidine 5'-triphosphate synthase</fullName>
    </alternativeName>
    <alternativeName>
        <fullName evidence="11">Cytidine triphosphate synthetase</fullName>
        <shortName evidence="11">CTP synthetase</shortName>
        <shortName evidence="11">CTPS</shortName>
    </alternativeName>
    <alternativeName>
        <fullName evidence="11">UTP--ammonia ligase</fullName>
    </alternativeName>
</protein>
<evidence type="ECO:0000313" key="15">
    <source>
        <dbReference type="Proteomes" id="UP000058925"/>
    </source>
</evidence>
<dbReference type="InterPro" id="IPR017926">
    <property type="entry name" value="GATASE"/>
</dbReference>
<dbReference type="GO" id="GO:0003883">
    <property type="term" value="F:CTP synthase activity"/>
    <property type="evidence" value="ECO:0007669"/>
    <property type="project" value="UniProtKB-UniRule"/>
</dbReference>
<dbReference type="PANTHER" id="PTHR11550:SF0">
    <property type="entry name" value="CTP SYNTHASE-RELATED"/>
    <property type="match status" value="1"/>
</dbReference>
<evidence type="ECO:0000259" key="13">
    <source>
        <dbReference type="Pfam" id="PF06418"/>
    </source>
</evidence>
<dbReference type="GO" id="GO:0097268">
    <property type="term" value="C:cytoophidium"/>
    <property type="evidence" value="ECO:0007669"/>
    <property type="project" value="UniProtKB-ARBA"/>
</dbReference>
<dbReference type="Pfam" id="PF06418">
    <property type="entry name" value="CTP_synth_N"/>
    <property type="match status" value="1"/>
</dbReference>
<dbReference type="HAMAP" id="MF_01227">
    <property type="entry name" value="PyrG"/>
    <property type="match status" value="1"/>
</dbReference>
<dbReference type="GO" id="GO:0004359">
    <property type="term" value="F:glutaminase activity"/>
    <property type="evidence" value="ECO:0007669"/>
    <property type="project" value="RHEA"/>
</dbReference>
<keyword evidence="7 11" id="KW-0460">Magnesium</keyword>
<feature type="region of interest" description="Amidoligase domain" evidence="11">
    <location>
        <begin position="1"/>
        <end position="270"/>
    </location>
</feature>
<dbReference type="PANTHER" id="PTHR11550">
    <property type="entry name" value="CTP SYNTHASE"/>
    <property type="match status" value="1"/>
</dbReference>
<comment type="similarity">
    <text evidence="2 11">Belongs to the CTP synthase family.</text>
</comment>
<dbReference type="InterPro" id="IPR033828">
    <property type="entry name" value="GATase1_CTP_Synthase"/>
</dbReference>
<dbReference type="OrthoDB" id="52769at2157"/>
<feature type="binding site" evidence="11">
    <location>
        <position position="74"/>
    </location>
    <ligand>
        <name>ATP</name>
        <dbReference type="ChEBI" id="CHEBI:30616"/>
    </ligand>
</feature>